<dbReference type="InterPro" id="IPR036527">
    <property type="entry name" value="SCP2_sterol-bd_dom_sf"/>
</dbReference>
<evidence type="ECO:0000313" key="3">
    <source>
        <dbReference type="Proteomes" id="UP001058860"/>
    </source>
</evidence>
<proteinExistence type="predicted"/>
<dbReference type="SUPFAM" id="SSF55718">
    <property type="entry name" value="SCP-like"/>
    <property type="match status" value="1"/>
</dbReference>
<dbReference type="InterPro" id="IPR003033">
    <property type="entry name" value="SCP2_sterol-bd_dom"/>
</dbReference>
<protein>
    <submittedName>
        <fullName evidence="2">SCP2 sterol-binding domain-containing protein</fullName>
    </submittedName>
</protein>
<feature type="domain" description="SCP2" evidence="1">
    <location>
        <begin position="2"/>
        <end position="71"/>
    </location>
</feature>
<keyword evidence="3" id="KW-1185">Reference proteome</keyword>
<name>A0ABY5PJP9_9ACTN</name>
<dbReference type="Pfam" id="PF02036">
    <property type="entry name" value="SCP2"/>
    <property type="match status" value="1"/>
</dbReference>
<dbReference type="Proteomes" id="UP001058860">
    <property type="component" value="Chromosome"/>
</dbReference>
<dbReference type="EMBL" id="CP088295">
    <property type="protein sequence ID" value="UUY04908.1"/>
    <property type="molecule type" value="Genomic_DNA"/>
</dbReference>
<gene>
    <name evidence="2" type="ORF">LRS13_05105</name>
</gene>
<sequence>MRFDVTAPERESFWLLLEAPHVEVCRRPPTDHDDLVVRATAEALVRWQLGEMSLGDAMAAGRMQVDGPLELERMVAAWGGSGTVAAFAAALAAGAT</sequence>
<evidence type="ECO:0000313" key="2">
    <source>
        <dbReference type="EMBL" id="UUY04908.1"/>
    </source>
</evidence>
<accession>A0ABY5PJP9</accession>
<evidence type="ECO:0000259" key="1">
    <source>
        <dbReference type="Pfam" id="PF02036"/>
    </source>
</evidence>
<dbReference type="RefSeq" id="WP_353865386.1">
    <property type="nucleotide sequence ID" value="NZ_CP088295.1"/>
</dbReference>
<reference evidence="3" key="1">
    <citation type="submission" date="2021-11" db="EMBL/GenBank/DDBJ databases">
        <title>Cultivation dependent microbiological survey of springs from the worlds oldest radium mine currently devoted to the extraction of radon-saturated water.</title>
        <authorList>
            <person name="Kapinusova G."/>
            <person name="Smrhova T."/>
            <person name="Strejcek M."/>
            <person name="Suman J."/>
            <person name="Jani K."/>
            <person name="Pajer P."/>
            <person name="Uhlik O."/>
        </authorList>
    </citation>
    <scope>NUCLEOTIDE SEQUENCE [LARGE SCALE GENOMIC DNA]</scope>
    <source>
        <strain evidence="3">J379</strain>
    </source>
</reference>
<organism evidence="2 3">
    <name type="scientific">Svornostia abyssi</name>
    <dbReference type="NCBI Taxonomy" id="2898438"/>
    <lineage>
        <taxon>Bacteria</taxon>
        <taxon>Bacillati</taxon>
        <taxon>Actinomycetota</taxon>
        <taxon>Thermoleophilia</taxon>
        <taxon>Solirubrobacterales</taxon>
        <taxon>Baekduiaceae</taxon>
        <taxon>Svornostia</taxon>
    </lineage>
</organism>